<accession>A0A1J5Q6W2</accession>
<dbReference type="AlphaFoldDB" id="A0A1J5Q6W2"/>
<name>A0A1J5Q6W2_9ZZZZ</name>
<comment type="caution">
    <text evidence="1">The sequence shown here is derived from an EMBL/GenBank/DDBJ whole genome shotgun (WGS) entry which is preliminary data.</text>
</comment>
<protein>
    <submittedName>
        <fullName evidence="1">Uncharacterized protein</fullName>
    </submittedName>
</protein>
<organism evidence="1">
    <name type="scientific">mine drainage metagenome</name>
    <dbReference type="NCBI Taxonomy" id="410659"/>
    <lineage>
        <taxon>unclassified sequences</taxon>
        <taxon>metagenomes</taxon>
        <taxon>ecological metagenomes</taxon>
    </lineage>
</organism>
<sequence length="143" mass="16354">MSKKSTSDRDAVGYRLAHILAKLNQGQKLDPQELADEFNVTLRSIQRDLNDRFAFLSLQKVDGRYCLQSRFLGKLTLRDVEQFANLAGVRGLFPSLSTEFLRDLFDSRIQNALLIKGHEYEDLGGKEITFNRLLKYPTSSPRS</sequence>
<gene>
    <name evidence="1" type="ORF">GALL_393660</name>
</gene>
<proteinExistence type="predicted"/>
<evidence type="ECO:0000313" key="1">
    <source>
        <dbReference type="EMBL" id="OIQ78914.1"/>
    </source>
</evidence>
<dbReference type="EMBL" id="MLJW01001309">
    <property type="protein sequence ID" value="OIQ78914.1"/>
    <property type="molecule type" value="Genomic_DNA"/>
</dbReference>
<reference evidence="1" key="1">
    <citation type="submission" date="2016-10" db="EMBL/GenBank/DDBJ databases">
        <title>Sequence of Gallionella enrichment culture.</title>
        <authorList>
            <person name="Poehlein A."/>
            <person name="Muehling M."/>
            <person name="Daniel R."/>
        </authorList>
    </citation>
    <scope>NUCLEOTIDE SEQUENCE</scope>
</reference>